<keyword evidence="3" id="KW-1185">Reference proteome</keyword>
<feature type="region of interest" description="Disordered" evidence="1">
    <location>
        <begin position="1"/>
        <end position="44"/>
    </location>
</feature>
<proteinExistence type="predicted"/>
<feature type="compositionally biased region" description="Basic and acidic residues" evidence="1">
    <location>
        <begin position="312"/>
        <end position="358"/>
    </location>
</feature>
<evidence type="ECO:0000256" key="1">
    <source>
        <dbReference type="SAM" id="MobiDB-lite"/>
    </source>
</evidence>
<feature type="compositionally biased region" description="Basic residues" evidence="1">
    <location>
        <begin position="35"/>
        <end position="44"/>
    </location>
</feature>
<feature type="region of interest" description="Disordered" evidence="1">
    <location>
        <begin position="291"/>
        <end position="403"/>
    </location>
</feature>
<evidence type="ECO:0000313" key="2">
    <source>
        <dbReference type="EMBL" id="TKS90328.1"/>
    </source>
</evidence>
<dbReference type="Pfam" id="PF15794">
    <property type="entry name" value="CCDC106"/>
    <property type="match status" value="1"/>
</dbReference>
<accession>A0A4U5VPA1</accession>
<dbReference type="GO" id="GO:0005654">
    <property type="term" value="C:nucleoplasm"/>
    <property type="evidence" value="ECO:0007669"/>
    <property type="project" value="TreeGrafter"/>
</dbReference>
<feature type="compositionally biased region" description="Basic and acidic residues" evidence="1">
    <location>
        <begin position="366"/>
        <end position="403"/>
    </location>
</feature>
<feature type="region of interest" description="Disordered" evidence="1">
    <location>
        <begin position="98"/>
        <end position="162"/>
    </location>
</feature>
<gene>
    <name evidence="2" type="ORF">D9C73_024459</name>
</gene>
<evidence type="ECO:0000313" key="3">
    <source>
        <dbReference type="Proteomes" id="UP000298787"/>
    </source>
</evidence>
<dbReference type="AlphaFoldDB" id="A0A4U5VPA1"/>
<sequence length="403" mass="46229">MKTEPLGEEGEGSVQTLEESNEEEKTVEEIPIQPKKSKSKHLTKKLGTGALMVAKLKEQQKLDQQKIAYLEDRIKHLEETNSELRNYKDFLVAQIKGAPKESPSTSTSGSGKSLPVLPLSSTSSSPSSTQSSSSSSEEEKKKMKKRAKKSRKHHVPTSRSRMTSIEGVIHCYKAALKKFNKYGSMKKAFSRIHVDRNTIARTAVIAEIAIMFPDTFQDLLSRHDENETISQFAENCTKAVTTEMAEKITAEKKEENSYQLFTNTPKKMFFLCKGSIICLVQFCGPFSMLGRKQGNDVRKEKRKQGNNVRNEGNNETRKRREEGRKQGDDMRKEGTRKRHEEGNNMKKEGRKQENNLRKETRKRREVVRENSNKKMTWEWRKEIRKGREEGKKQHEKGGNKETT</sequence>
<dbReference type="EMBL" id="CM014098">
    <property type="protein sequence ID" value="TKS90328.1"/>
    <property type="molecule type" value="Genomic_DNA"/>
</dbReference>
<dbReference type="PANTHER" id="PTHR16477:SF5">
    <property type="entry name" value="COILED-COIL DOMAIN-CONTAINING PROTEIN 106-RELATED"/>
    <property type="match status" value="1"/>
</dbReference>
<name>A0A4U5VPA1_COLLU</name>
<protein>
    <submittedName>
        <fullName evidence="2">Coiled-coil domain-containing protein 106</fullName>
    </submittedName>
</protein>
<feature type="compositionally biased region" description="Basic residues" evidence="1">
    <location>
        <begin position="142"/>
        <end position="156"/>
    </location>
</feature>
<reference evidence="2 3" key="1">
    <citation type="submission" date="2019-01" db="EMBL/GenBank/DDBJ databases">
        <title>Genome Assembly of Collichthys lucidus.</title>
        <authorList>
            <person name="Cai M."/>
            <person name="Xiao S."/>
        </authorList>
    </citation>
    <scope>NUCLEOTIDE SEQUENCE [LARGE SCALE GENOMIC DNA]</scope>
    <source>
        <strain evidence="2">JT15FE1705JMU</strain>
        <tissue evidence="2">Muscle</tissue>
    </source>
</reference>
<dbReference type="Proteomes" id="UP000298787">
    <property type="component" value="Chromosome 21"/>
</dbReference>
<feature type="compositionally biased region" description="Acidic residues" evidence="1">
    <location>
        <begin position="1"/>
        <end position="11"/>
    </location>
</feature>
<dbReference type="InterPro" id="IPR031591">
    <property type="entry name" value="CCDC106"/>
</dbReference>
<feature type="compositionally biased region" description="Low complexity" evidence="1">
    <location>
        <begin position="100"/>
        <end position="135"/>
    </location>
</feature>
<dbReference type="PANTHER" id="PTHR16477">
    <property type="entry name" value="COILED-COIL DOMAIN-CONTAINING PROTEIN 106"/>
    <property type="match status" value="1"/>
</dbReference>
<organism evidence="2 3">
    <name type="scientific">Collichthys lucidus</name>
    <name type="common">Big head croaker</name>
    <name type="synonym">Sciaena lucida</name>
    <dbReference type="NCBI Taxonomy" id="240159"/>
    <lineage>
        <taxon>Eukaryota</taxon>
        <taxon>Metazoa</taxon>
        <taxon>Chordata</taxon>
        <taxon>Craniata</taxon>
        <taxon>Vertebrata</taxon>
        <taxon>Euteleostomi</taxon>
        <taxon>Actinopterygii</taxon>
        <taxon>Neopterygii</taxon>
        <taxon>Teleostei</taxon>
        <taxon>Neoteleostei</taxon>
        <taxon>Acanthomorphata</taxon>
        <taxon>Eupercaria</taxon>
        <taxon>Sciaenidae</taxon>
        <taxon>Collichthys</taxon>
    </lineage>
</organism>